<organism evidence="1 2">
    <name type="scientific">Nibea albiflora</name>
    <name type="common">Yellow drum</name>
    <name type="synonym">Corvina albiflora</name>
    <dbReference type="NCBI Taxonomy" id="240163"/>
    <lineage>
        <taxon>Eukaryota</taxon>
        <taxon>Metazoa</taxon>
        <taxon>Chordata</taxon>
        <taxon>Craniata</taxon>
        <taxon>Vertebrata</taxon>
        <taxon>Euteleostomi</taxon>
        <taxon>Actinopterygii</taxon>
        <taxon>Neopterygii</taxon>
        <taxon>Teleostei</taxon>
        <taxon>Neoteleostei</taxon>
        <taxon>Acanthomorphata</taxon>
        <taxon>Eupercaria</taxon>
        <taxon>Sciaenidae</taxon>
        <taxon>Nibea</taxon>
    </lineage>
</organism>
<accession>A0ACB7EZU2</accession>
<sequence>MPGAKTGKETSVGRGGSTKRPSAAPGTPPPAMTSGNESEAPTVTGSTPQNGENKPPQAIVKPQVLTHVIEGFVIQEGAEPFPVCVERLPILIDSPKKLDHQLSSDPDKTPVSNAANTDSEPEDMNQPEKEQEPKLTCEYCGWVDFAYTFKGSKRFCSVVCAKRYNVGCTKRIGLFRPERSKPTNRWRKRSQGRSSIEAKKQKLSPSPQQTQVGSVSSPHPSQPSQEESSPCSDMSSYEEPPSPLSAASSGPLAPAPAPAQVPVHRHPSRASDQEGCSGRDAPSLCQRFFPNDPTKWNVEEVYEFIRSLPGCQEIADEFRSQEIDGQALLLLEGRVTEIVHRAFWDSLQEQLNSDPPNYNHAVILLQEVKTMLQSLLLPGHVRLRAQLDEVLDMELIQQEVDHGALDLHRLAGYIINTMASLCAPVRDPQIRALQDLQDPVDLLREIFRVLGLMKTDMVNFTIQSLRPHLMQQAVQYERAKFQQILDKQPASLDNTTAWLQAAASEEEAAVTARSESSGPDSRGPVSATAVLNRAYMSLLRWEPQDQKYPETVLMDRARLDTLGQRLQMLVLEASVLLLTNAQCGGSVFSLQGCVGKLRQSIAALLEGSHAREADLKGALLGLGETVLQQVTEALRAQGGAALPRESLDLLKGQISELWKQNHPVRTLIGERVQGYLQAMLQGSPTKRSPELPAPLRLVSAELAEMGTAFGRIVHFNRTVFGPFYAPILRKLLFPPGEAETGDDSR</sequence>
<dbReference type="EMBL" id="CM024790">
    <property type="protein sequence ID" value="KAG8007586.1"/>
    <property type="molecule type" value="Genomic_DNA"/>
</dbReference>
<comment type="caution">
    <text evidence="1">The sequence shown here is derived from an EMBL/GenBank/DDBJ whole genome shotgun (WGS) entry which is preliminary data.</text>
</comment>
<protein>
    <submittedName>
        <fullName evidence="1">T-complex protein 11-like protein</fullName>
    </submittedName>
</protein>
<evidence type="ECO:0000313" key="1">
    <source>
        <dbReference type="EMBL" id="KAG8007586.1"/>
    </source>
</evidence>
<proteinExistence type="predicted"/>
<evidence type="ECO:0000313" key="2">
    <source>
        <dbReference type="Proteomes" id="UP000805704"/>
    </source>
</evidence>
<name>A0ACB7EZU2_NIBAL</name>
<gene>
    <name evidence="1" type="primary">TCP11</name>
    <name evidence="1" type="ORF">GBF38_013195</name>
</gene>
<keyword evidence="2" id="KW-1185">Reference proteome</keyword>
<reference evidence="1" key="1">
    <citation type="submission" date="2020-04" db="EMBL/GenBank/DDBJ databases">
        <title>A chromosome-scale assembly and high-density genetic map of the yellow drum (Nibea albiflora) genome.</title>
        <authorList>
            <person name="Xu D."/>
            <person name="Zhang W."/>
            <person name="Chen R."/>
            <person name="Tan P."/>
            <person name="Wang L."/>
            <person name="Song H."/>
            <person name="Tian L."/>
            <person name="Zhu Q."/>
            <person name="Wang B."/>
        </authorList>
    </citation>
    <scope>NUCLEOTIDE SEQUENCE</scope>
    <source>
        <strain evidence="1">ZJHYS-2018</strain>
    </source>
</reference>
<dbReference type="Proteomes" id="UP000805704">
    <property type="component" value="Chromosome 2"/>
</dbReference>